<evidence type="ECO:0000313" key="2">
    <source>
        <dbReference type="Proteomes" id="UP000308730"/>
    </source>
</evidence>
<reference evidence="1 2" key="1">
    <citation type="submission" date="2019-02" db="EMBL/GenBank/DDBJ databases">
        <title>Genome sequencing of the rare red list fungi Antrodiella citrinella (Flaviporus citrinellus).</title>
        <authorList>
            <person name="Buettner E."/>
            <person name="Kellner H."/>
        </authorList>
    </citation>
    <scope>NUCLEOTIDE SEQUENCE [LARGE SCALE GENOMIC DNA]</scope>
    <source>
        <strain evidence="1 2">DSM 108506</strain>
    </source>
</reference>
<evidence type="ECO:0008006" key="3">
    <source>
        <dbReference type="Google" id="ProtNLM"/>
    </source>
</evidence>
<sequence>MAAHKGPEQVFTGDTIQRYLIVVESGDILIQGAGQWHEVYTPVPTITTGAHFYSLDTMHMVEAVLRYDCSIESADTNFNHDSVYDHETAIRNAKLLLKHLEEIKSAVPHDQILGAGFYEPGEDVDIHRLISLLE</sequence>
<keyword evidence="2" id="KW-1185">Reference proteome</keyword>
<protein>
    <recommendedName>
        <fullName evidence="3">JmjC domain-containing protein</fullName>
    </recommendedName>
</protein>
<dbReference type="AlphaFoldDB" id="A0A4S4LW74"/>
<dbReference type="OrthoDB" id="2635829at2759"/>
<dbReference type="Gene3D" id="2.60.120.650">
    <property type="entry name" value="Cupin"/>
    <property type="match status" value="1"/>
</dbReference>
<proteinExistence type="predicted"/>
<dbReference type="EMBL" id="SGPM01000773">
    <property type="protein sequence ID" value="THH15961.1"/>
    <property type="molecule type" value="Genomic_DNA"/>
</dbReference>
<gene>
    <name evidence="1" type="ORF">EUX98_g9378</name>
</gene>
<accession>A0A4S4LW74</accession>
<comment type="caution">
    <text evidence="1">The sequence shown here is derived from an EMBL/GenBank/DDBJ whole genome shotgun (WGS) entry which is preliminary data.</text>
</comment>
<evidence type="ECO:0000313" key="1">
    <source>
        <dbReference type="EMBL" id="THH15961.1"/>
    </source>
</evidence>
<name>A0A4S4LW74_9APHY</name>
<dbReference type="SUPFAM" id="SSF51197">
    <property type="entry name" value="Clavaminate synthase-like"/>
    <property type="match status" value="1"/>
</dbReference>
<organism evidence="1 2">
    <name type="scientific">Antrodiella citrinella</name>
    <dbReference type="NCBI Taxonomy" id="2447956"/>
    <lineage>
        <taxon>Eukaryota</taxon>
        <taxon>Fungi</taxon>
        <taxon>Dikarya</taxon>
        <taxon>Basidiomycota</taxon>
        <taxon>Agaricomycotina</taxon>
        <taxon>Agaricomycetes</taxon>
        <taxon>Polyporales</taxon>
        <taxon>Steccherinaceae</taxon>
        <taxon>Antrodiella</taxon>
    </lineage>
</organism>
<dbReference type="Proteomes" id="UP000308730">
    <property type="component" value="Unassembled WGS sequence"/>
</dbReference>